<keyword evidence="1" id="KW-1133">Transmembrane helix</keyword>
<proteinExistence type="predicted"/>
<reference evidence="2 3" key="1">
    <citation type="submission" date="2018-08" db="EMBL/GenBank/DDBJ databases">
        <title>Bacillus phenotypic plasticity.</title>
        <authorList>
            <person name="Hurtado E."/>
        </authorList>
    </citation>
    <scope>NUCLEOTIDE SEQUENCE [LARGE SCALE GENOMIC DNA]</scope>
    <source>
        <strain evidence="2 3">427</strain>
    </source>
</reference>
<keyword evidence="1" id="KW-0472">Membrane</keyword>
<evidence type="ECO:0000313" key="2">
    <source>
        <dbReference type="EMBL" id="KAA6447345.1"/>
    </source>
</evidence>
<protein>
    <submittedName>
        <fullName evidence="2">Uncharacterized protein</fullName>
    </submittedName>
</protein>
<accession>A0A5M8RFI0</accession>
<sequence length="72" mass="8699">MLQDIIPQKIFKKNSLKNIHVLYDLYIALTRTPYHFVIFIHFCFCFIKKLVKYITFLLLSLSHRSPPHCFKL</sequence>
<comment type="caution">
    <text evidence="2">The sequence shown here is derived from an EMBL/GenBank/DDBJ whole genome shotgun (WGS) entry which is preliminary data.</text>
</comment>
<organism evidence="2 3">
    <name type="scientific">Bacillus swezeyi</name>
    <dbReference type="NCBI Taxonomy" id="1925020"/>
    <lineage>
        <taxon>Bacteria</taxon>
        <taxon>Bacillati</taxon>
        <taxon>Bacillota</taxon>
        <taxon>Bacilli</taxon>
        <taxon>Bacillales</taxon>
        <taxon>Bacillaceae</taxon>
        <taxon>Bacillus</taxon>
    </lineage>
</organism>
<evidence type="ECO:0000313" key="3">
    <source>
        <dbReference type="Proteomes" id="UP000324326"/>
    </source>
</evidence>
<evidence type="ECO:0000256" key="1">
    <source>
        <dbReference type="SAM" id="Phobius"/>
    </source>
</evidence>
<feature type="transmembrane region" description="Helical" evidence="1">
    <location>
        <begin position="33"/>
        <end position="51"/>
    </location>
</feature>
<dbReference type="AlphaFoldDB" id="A0A5M8RFI0"/>
<name>A0A5M8RFI0_9BACI</name>
<dbReference type="EMBL" id="QSND01000006">
    <property type="protein sequence ID" value="KAA6447345.1"/>
    <property type="molecule type" value="Genomic_DNA"/>
</dbReference>
<dbReference type="Proteomes" id="UP000324326">
    <property type="component" value="Unassembled WGS sequence"/>
</dbReference>
<gene>
    <name evidence="2" type="ORF">DX927_22715</name>
</gene>
<keyword evidence="1" id="KW-0812">Transmembrane</keyword>